<dbReference type="GO" id="GO:0000785">
    <property type="term" value="C:chromatin"/>
    <property type="evidence" value="ECO:0007669"/>
    <property type="project" value="TreeGrafter"/>
</dbReference>
<dbReference type="InterPro" id="IPR001699">
    <property type="entry name" value="TF_T-box"/>
</dbReference>
<feature type="domain" description="T-box" evidence="8">
    <location>
        <begin position="60"/>
        <end position="238"/>
    </location>
</feature>
<dbReference type="InterPro" id="IPR018186">
    <property type="entry name" value="TF_T-box_CS"/>
</dbReference>
<sequence length="569" mass="63041">MFLHEERRFPDYPQPPNPQLNSYAYCPPEWKDTVLGSQCRDVLKVDAEAELSAQQVRVSLQGRELWDKFRSIGTEMIITKSGRRMFPACKVSVTGLNPKTKYVLMMDMVPFDDNKYKWTRDRWEVNGMTEPHLPNRFFIHPDSPALGERWMQYPVSFHKLKLTNNTLNTSGLVILHSMHKYQPRLHIVQTADPRVPHSGGYLRFTFPEAAFIAVTAYQNSEITKLKIDNNPFAKGFRDNGLNSKRQRERPIQSSSSKRPTGSPPETAPKSPDAIRKTLDTGDGADLTVSSSGDAHGSGYQVEIEAALNPFISAFMNRGAADTAGSLEEWAEGLKYPNGQDTLPTTPSTSSGHYEARPPARLPNGIVPLTRQPAHSQTSESQLGGGLPRLPQSLHSQGQPQRPGASLPAAILEASAAAAAVATKKEEVHQQLEYSLPYPPKVSRVHFTESALRSLEMTSSPSTSDPSGQPRPLVDILNRIRGRREGSPGKHPQVQSGWPPLALGKEALLSQTYQPPPDPSGEYLPLQSMLGYQNNSHSHTHADPRVAPSLMEYPYKAPLLDFYANEFAGK</sequence>
<dbReference type="Gene3D" id="2.60.40.820">
    <property type="entry name" value="Transcription factor, T-box"/>
    <property type="match status" value="1"/>
</dbReference>
<keyword evidence="10" id="KW-1185">Reference proteome</keyword>
<keyword evidence="4" id="KW-0804">Transcription</keyword>
<dbReference type="OrthoDB" id="6119313at2759"/>
<evidence type="ECO:0000313" key="9">
    <source>
        <dbReference type="EMBL" id="KAI1902896.1"/>
    </source>
</evidence>
<gene>
    <name evidence="9" type="ORF">AGOR_G00021030</name>
</gene>
<feature type="region of interest" description="Disordered" evidence="7">
    <location>
        <begin position="453"/>
        <end position="472"/>
    </location>
</feature>
<dbReference type="InterPro" id="IPR008967">
    <property type="entry name" value="p53-like_TF_DNA-bd_sf"/>
</dbReference>
<evidence type="ECO:0000256" key="7">
    <source>
        <dbReference type="SAM" id="MobiDB-lite"/>
    </source>
</evidence>
<evidence type="ECO:0000256" key="1">
    <source>
        <dbReference type="ARBA" id="ARBA00004123"/>
    </source>
</evidence>
<dbReference type="SUPFAM" id="SSF49417">
    <property type="entry name" value="p53-like transcription factors"/>
    <property type="match status" value="1"/>
</dbReference>
<dbReference type="GO" id="GO:0009653">
    <property type="term" value="P:anatomical structure morphogenesis"/>
    <property type="evidence" value="ECO:0007669"/>
    <property type="project" value="UniProtKB-ARBA"/>
</dbReference>
<evidence type="ECO:0000256" key="6">
    <source>
        <dbReference type="PROSITE-ProRule" id="PRU00201"/>
    </source>
</evidence>
<dbReference type="InterPro" id="IPR036960">
    <property type="entry name" value="T-box_sf"/>
</dbReference>
<evidence type="ECO:0000259" key="8">
    <source>
        <dbReference type="PROSITE" id="PS50252"/>
    </source>
</evidence>
<evidence type="ECO:0000256" key="3">
    <source>
        <dbReference type="ARBA" id="ARBA00023125"/>
    </source>
</evidence>
<proteinExistence type="predicted"/>
<dbReference type="SMART" id="SM00425">
    <property type="entry name" value="TBOX"/>
    <property type="match status" value="1"/>
</dbReference>
<evidence type="ECO:0000256" key="5">
    <source>
        <dbReference type="ARBA" id="ARBA00023242"/>
    </source>
</evidence>
<keyword evidence="2" id="KW-0805">Transcription regulation</keyword>
<feature type="compositionally biased region" description="Polar residues" evidence="7">
    <location>
        <begin position="455"/>
        <end position="466"/>
    </location>
</feature>
<feature type="region of interest" description="Disordered" evidence="7">
    <location>
        <begin position="334"/>
        <end position="405"/>
    </location>
</feature>
<dbReference type="AlphaFoldDB" id="A0A8T3E3Q8"/>
<organism evidence="9 10">
    <name type="scientific">Albula goreensis</name>
    <dbReference type="NCBI Taxonomy" id="1534307"/>
    <lineage>
        <taxon>Eukaryota</taxon>
        <taxon>Metazoa</taxon>
        <taxon>Chordata</taxon>
        <taxon>Craniata</taxon>
        <taxon>Vertebrata</taxon>
        <taxon>Euteleostomi</taxon>
        <taxon>Actinopterygii</taxon>
        <taxon>Neopterygii</taxon>
        <taxon>Teleostei</taxon>
        <taxon>Albuliformes</taxon>
        <taxon>Albulidae</taxon>
        <taxon>Albula</taxon>
    </lineage>
</organism>
<protein>
    <recommendedName>
        <fullName evidence="8">T-box domain-containing protein</fullName>
    </recommendedName>
</protein>
<keyword evidence="5 6" id="KW-0539">Nucleus</keyword>
<name>A0A8T3E3Q8_9TELE</name>
<feature type="region of interest" description="Disordered" evidence="7">
    <location>
        <begin position="235"/>
        <end position="295"/>
    </location>
</feature>
<keyword evidence="3 6" id="KW-0238">DNA-binding</keyword>
<comment type="caution">
    <text evidence="6">Lacks conserved residue(s) required for the propagation of feature annotation.</text>
</comment>
<dbReference type="EMBL" id="JAERUA010000002">
    <property type="protein sequence ID" value="KAI1902896.1"/>
    <property type="molecule type" value="Genomic_DNA"/>
</dbReference>
<dbReference type="PANTHER" id="PTHR11267">
    <property type="entry name" value="T-BOX PROTEIN-RELATED"/>
    <property type="match status" value="1"/>
</dbReference>
<dbReference type="GO" id="GO:0045893">
    <property type="term" value="P:positive regulation of DNA-templated transcription"/>
    <property type="evidence" value="ECO:0007669"/>
    <property type="project" value="InterPro"/>
</dbReference>
<dbReference type="GO" id="GO:0000981">
    <property type="term" value="F:DNA-binding transcription factor activity, RNA polymerase II-specific"/>
    <property type="evidence" value="ECO:0007669"/>
    <property type="project" value="TreeGrafter"/>
</dbReference>
<dbReference type="PRINTS" id="PR00937">
    <property type="entry name" value="TBOX"/>
</dbReference>
<dbReference type="Proteomes" id="UP000829720">
    <property type="component" value="Unassembled WGS sequence"/>
</dbReference>
<comment type="caution">
    <text evidence="9">The sequence shown here is derived from an EMBL/GenBank/DDBJ whole genome shotgun (WGS) entry which is preliminary data.</text>
</comment>
<reference evidence="9" key="1">
    <citation type="submission" date="2021-01" db="EMBL/GenBank/DDBJ databases">
        <authorList>
            <person name="Zahm M."/>
            <person name="Roques C."/>
            <person name="Cabau C."/>
            <person name="Klopp C."/>
            <person name="Donnadieu C."/>
            <person name="Jouanno E."/>
            <person name="Lampietro C."/>
            <person name="Louis A."/>
            <person name="Herpin A."/>
            <person name="Echchiki A."/>
            <person name="Berthelot C."/>
            <person name="Parey E."/>
            <person name="Roest-Crollius H."/>
            <person name="Braasch I."/>
            <person name="Postlethwait J."/>
            <person name="Bobe J."/>
            <person name="Montfort J."/>
            <person name="Bouchez O."/>
            <person name="Begum T."/>
            <person name="Mejri S."/>
            <person name="Adams A."/>
            <person name="Chen W.-J."/>
            <person name="Guiguen Y."/>
        </authorList>
    </citation>
    <scope>NUCLEOTIDE SEQUENCE</scope>
    <source>
        <tissue evidence="9">Blood</tissue>
    </source>
</reference>
<dbReference type="GO" id="GO:0005634">
    <property type="term" value="C:nucleus"/>
    <property type="evidence" value="ECO:0007669"/>
    <property type="project" value="UniProtKB-SubCell"/>
</dbReference>
<dbReference type="PROSITE" id="PS01283">
    <property type="entry name" value="TBOX_1"/>
    <property type="match status" value="1"/>
</dbReference>
<evidence type="ECO:0000256" key="4">
    <source>
        <dbReference type="ARBA" id="ARBA00023163"/>
    </source>
</evidence>
<comment type="subcellular location">
    <subcellularLocation>
        <location evidence="1 6">Nucleus</location>
    </subcellularLocation>
</comment>
<dbReference type="GO" id="GO:0001708">
    <property type="term" value="P:cell fate specification"/>
    <property type="evidence" value="ECO:0007669"/>
    <property type="project" value="TreeGrafter"/>
</dbReference>
<dbReference type="FunFam" id="2.60.40.820:FF:000007">
    <property type="entry name" value="T-box transcription factor"/>
    <property type="match status" value="1"/>
</dbReference>
<dbReference type="PROSITE" id="PS50252">
    <property type="entry name" value="TBOX_3"/>
    <property type="match status" value="1"/>
</dbReference>
<feature type="compositionally biased region" description="Polar residues" evidence="7">
    <location>
        <begin position="372"/>
        <end position="381"/>
    </location>
</feature>
<dbReference type="PROSITE" id="PS01264">
    <property type="entry name" value="TBOX_2"/>
    <property type="match status" value="1"/>
</dbReference>
<dbReference type="Pfam" id="PF00907">
    <property type="entry name" value="T-box"/>
    <property type="match status" value="1"/>
</dbReference>
<feature type="compositionally biased region" description="Polar residues" evidence="7">
    <location>
        <begin position="338"/>
        <end position="351"/>
    </location>
</feature>
<dbReference type="PANTHER" id="PTHR11267:SF198">
    <property type="entry name" value="T-BOX TRANSCRIPTION FACTOR TBX6L"/>
    <property type="match status" value="1"/>
</dbReference>
<accession>A0A8T3E3Q8</accession>
<evidence type="ECO:0000313" key="10">
    <source>
        <dbReference type="Proteomes" id="UP000829720"/>
    </source>
</evidence>
<dbReference type="InterPro" id="IPR046360">
    <property type="entry name" value="T-box_DNA-bd"/>
</dbReference>
<evidence type="ECO:0000256" key="2">
    <source>
        <dbReference type="ARBA" id="ARBA00023015"/>
    </source>
</evidence>
<dbReference type="GO" id="GO:0000978">
    <property type="term" value="F:RNA polymerase II cis-regulatory region sequence-specific DNA binding"/>
    <property type="evidence" value="ECO:0007669"/>
    <property type="project" value="InterPro"/>
</dbReference>